<dbReference type="GO" id="GO:0016747">
    <property type="term" value="F:acyltransferase activity, transferring groups other than amino-acyl groups"/>
    <property type="evidence" value="ECO:0007669"/>
    <property type="project" value="InterPro"/>
</dbReference>
<evidence type="ECO:0000256" key="1">
    <source>
        <dbReference type="ARBA" id="ARBA00022679"/>
    </source>
</evidence>
<comment type="similarity">
    <text evidence="3">Belongs to the acetyltransferase family. RimJ subfamily.</text>
</comment>
<organism evidence="5 6">
    <name type="scientific">Aurantimonas manganoxydans (strain ATCC BAA-1229 / DSM 21871 / SI85-9A1)</name>
    <dbReference type="NCBI Taxonomy" id="287752"/>
    <lineage>
        <taxon>Bacteria</taxon>
        <taxon>Pseudomonadati</taxon>
        <taxon>Pseudomonadota</taxon>
        <taxon>Alphaproteobacteria</taxon>
        <taxon>Hyphomicrobiales</taxon>
        <taxon>Aurantimonadaceae</taxon>
        <taxon>Aurantimonas</taxon>
    </lineage>
</organism>
<dbReference type="AlphaFoldDB" id="Q1YLI2"/>
<dbReference type="RefSeq" id="WP_009210387.1">
    <property type="nucleotide sequence ID" value="NZ_BBWP01000002.1"/>
</dbReference>
<evidence type="ECO:0000313" key="6">
    <source>
        <dbReference type="Proteomes" id="UP000000321"/>
    </source>
</evidence>
<comment type="caution">
    <text evidence="5">The sequence shown here is derived from an EMBL/GenBank/DDBJ whole genome shotgun (WGS) entry which is preliminary data.</text>
</comment>
<evidence type="ECO:0000256" key="2">
    <source>
        <dbReference type="ARBA" id="ARBA00023315"/>
    </source>
</evidence>
<dbReference type="Proteomes" id="UP000000321">
    <property type="component" value="Unassembled WGS sequence"/>
</dbReference>
<evidence type="ECO:0000259" key="4">
    <source>
        <dbReference type="PROSITE" id="PS51186"/>
    </source>
</evidence>
<dbReference type="SUPFAM" id="SSF55729">
    <property type="entry name" value="Acyl-CoA N-acyltransferases (Nat)"/>
    <property type="match status" value="1"/>
</dbReference>
<feature type="domain" description="N-acetyltransferase" evidence="4">
    <location>
        <begin position="19"/>
        <end position="179"/>
    </location>
</feature>
<dbReference type="PANTHER" id="PTHR43792:SF8">
    <property type="entry name" value="[RIBOSOMAL PROTEIN US5]-ALANINE N-ACETYLTRANSFERASE"/>
    <property type="match status" value="1"/>
</dbReference>
<name>Q1YLI2_AURMS</name>
<dbReference type="InterPro" id="IPR016181">
    <property type="entry name" value="Acyl_CoA_acyltransferase"/>
</dbReference>
<evidence type="ECO:0000313" key="5">
    <source>
        <dbReference type="EMBL" id="EAS51749.1"/>
    </source>
</evidence>
<gene>
    <name evidence="5" type="ORF">SI859A1_02565</name>
</gene>
<dbReference type="Pfam" id="PF13302">
    <property type="entry name" value="Acetyltransf_3"/>
    <property type="match status" value="1"/>
</dbReference>
<proteinExistence type="inferred from homology"/>
<keyword evidence="2" id="KW-0012">Acyltransferase</keyword>
<keyword evidence="1 5" id="KW-0808">Transferase</keyword>
<dbReference type="HOGENOM" id="CLU_013985_3_4_5"/>
<protein>
    <submittedName>
        <fullName evidence="5">Putative acetyltransferase, GNAT family</fullName>
    </submittedName>
</protein>
<dbReference type="PROSITE" id="PS51186">
    <property type="entry name" value="GNAT"/>
    <property type="match status" value="1"/>
</dbReference>
<dbReference type="InterPro" id="IPR051531">
    <property type="entry name" value="N-acetyltransferase"/>
</dbReference>
<dbReference type="EMBL" id="AAPJ01000001">
    <property type="protein sequence ID" value="EAS51749.1"/>
    <property type="molecule type" value="Genomic_DNA"/>
</dbReference>
<dbReference type="OrthoDB" id="9804153at2"/>
<dbReference type="Gene3D" id="3.40.630.30">
    <property type="match status" value="1"/>
</dbReference>
<evidence type="ECO:0000256" key="3">
    <source>
        <dbReference type="ARBA" id="ARBA00038502"/>
    </source>
</evidence>
<sequence>MLEDTTAERDGETIETRRLLLRPLTMDDAGALAKLINDREIARMLARVPHPYGLADARAFISDHAPETVFALCLKDGGDLVGCCSLKPESVPGRFDIGSWVGRRFWGKGFATEAAQAVIDFGFVALKADAIAVDCRVVNEASRRVIRKCGFHFTGSGLIDTISSGRVASEHFVMDRRCWTSLKAWGRA</sequence>
<reference evidence="5 6" key="1">
    <citation type="journal article" date="2008" name="Appl. Environ. Microbiol.">
        <title>Genomic insights into Mn(II) oxidation by the marine alphaproteobacterium Aurantimonas sp. strain SI85-9A1.</title>
        <authorList>
            <person name="Dick G.J."/>
            <person name="Podell S."/>
            <person name="Johnson H.A."/>
            <person name="Rivera-Espinoza Y."/>
            <person name="Bernier-Latmani R."/>
            <person name="McCarthy J.K."/>
            <person name="Torpey J.W."/>
            <person name="Clement B.G."/>
            <person name="Gaasterland T."/>
            <person name="Tebo B.M."/>
        </authorList>
    </citation>
    <scope>NUCLEOTIDE SEQUENCE [LARGE SCALE GENOMIC DNA]</scope>
    <source>
        <strain evidence="5 6">SI85-9A1</strain>
    </source>
</reference>
<dbReference type="PANTHER" id="PTHR43792">
    <property type="entry name" value="GNAT FAMILY, PUTATIVE (AFU_ORTHOLOGUE AFUA_3G00765)-RELATED-RELATED"/>
    <property type="match status" value="1"/>
</dbReference>
<accession>Q1YLI2</accession>
<dbReference type="BioCyc" id="AURANTIMONAS:SI859A1_02565-MONOMER"/>
<keyword evidence="6" id="KW-1185">Reference proteome</keyword>
<dbReference type="InterPro" id="IPR000182">
    <property type="entry name" value="GNAT_dom"/>
</dbReference>